<accession>A0A4R0RMZ3</accession>
<dbReference type="PANTHER" id="PTHR13486:SF2">
    <property type="entry name" value="SPLICING FACTOR C9ORF78"/>
    <property type="match status" value="1"/>
</dbReference>
<evidence type="ECO:0000256" key="2">
    <source>
        <dbReference type="ARBA" id="ARBA00007643"/>
    </source>
</evidence>
<feature type="region of interest" description="Disordered" evidence="4">
    <location>
        <begin position="168"/>
        <end position="203"/>
    </location>
</feature>
<evidence type="ECO:0000256" key="4">
    <source>
        <dbReference type="SAM" id="MobiDB-lite"/>
    </source>
</evidence>
<name>A0A4R0RMZ3_9APHY</name>
<sequence length="255" mass="29343">MIKKRSRPPPTQRQRSLEQDEEPAGDEELQEGDGKLDVADLIELRKLRRARQGIDAAKLTKGDVKKKKKRPRDDEQDEGGLKKGAEPEEEMAYIEENMKMRRGDKQDETIDDGPLDPYAELFRNAGKARTTQDKNKKDQEDGNVTNSLAMLTAIPEVDLGMDTRLKNIEETEKAKRAAAEERKQPKKKGNDEEHLAASRFYQPNLKAKSDADILRDAKLEAMGLPPEEHEHRRHDRAQMATDEMVMERFKKRMRK</sequence>
<dbReference type="PANTHER" id="PTHR13486">
    <property type="entry name" value="TELOMERE LENGTH AND SILENCING PROTEIN 1 TLS1 FAMILY MEMBER"/>
    <property type="match status" value="1"/>
</dbReference>
<dbReference type="EMBL" id="RWJN01000029">
    <property type="protein sequence ID" value="TCD70001.1"/>
    <property type="molecule type" value="Genomic_DNA"/>
</dbReference>
<comment type="subcellular location">
    <subcellularLocation>
        <location evidence="1">Nucleus</location>
    </subcellularLocation>
</comment>
<keyword evidence="3" id="KW-0539">Nucleus</keyword>
<feature type="compositionally biased region" description="Acidic residues" evidence="4">
    <location>
        <begin position="19"/>
        <end position="31"/>
    </location>
</feature>
<keyword evidence="6" id="KW-1185">Reference proteome</keyword>
<proteinExistence type="inferred from homology"/>
<evidence type="ECO:0000256" key="3">
    <source>
        <dbReference type="ARBA" id="ARBA00023242"/>
    </source>
</evidence>
<dbReference type="Pfam" id="PF07052">
    <property type="entry name" value="Hep_59"/>
    <property type="match status" value="1"/>
</dbReference>
<feature type="compositionally biased region" description="Basic and acidic residues" evidence="4">
    <location>
        <begin position="32"/>
        <end position="45"/>
    </location>
</feature>
<dbReference type="GO" id="GO:0000398">
    <property type="term" value="P:mRNA splicing, via spliceosome"/>
    <property type="evidence" value="ECO:0007669"/>
    <property type="project" value="TreeGrafter"/>
</dbReference>
<dbReference type="OrthoDB" id="5627at2759"/>
<feature type="compositionally biased region" description="Basic and acidic residues" evidence="4">
    <location>
        <begin position="168"/>
        <end position="196"/>
    </location>
</feature>
<evidence type="ECO:0000256" key="1">
    <source>
        <dbReference type="ARBA" id="ARBA00004123"/>
    </source>
</evidence>
<dbReference type="InterPro" id="IPR010756">
    <property type="entry name" value="Tls1-like"/>
</dbReference>
<dbReference type="STRING" id="92696.A0A4R0RMZ3"/>
<feature type="region of interest" description="Disordered" evidence="4">
    <location>
        <begin position="1"/>
        <end position="148"/>
    </location>
</feature>
<evidence type="ECO:0000313" key="6">
    <source>
        <dbReference type="Proteomes" id="UP000292702"/>
    </source>
</evidence>
<feature type="compositionally biased region" description="Basic and acidic residues" evidence="4">
    <location>
        <begin position="130"/>
        <end position="140"/>
    </location>
</feature>
<protein>
    <submittedName>
        <fullName evidence="5">Uncharacterized protein</fullName>
    </submittedName>
</protein>
<evidence type="ECO:0000313" key="5">
    <source>
        <dbReference type="EMBL" id="TCD70001.1"/>
    </source>
</evidence>
<gene>
    <name evidence="5" type="ORF">EIP91_005251</name>
</gene>
<dbReference type="AlphaFoldDB" id="A0A4R0RMZ3"/>
<comment type="similarity">
    <text evidence="2">Belongs to the TLS1 family.</text>
</comment>
<feature type="compositionally biased region" description="Basic and acidic residues" evidence="4">
    <location>
        <begin position="96"/>
        <end position="108"/>
    </location>
</feature>
<organism evidence="5 6">
    <name type="scientific">Steccherinum ochraceum</name>
    <dbReference type="NCBI Taxonomy" id="92696"/>
    <lineage>
        <taxon>Eukaryota</taxon>
        <taxon>Fungi</taxon>
        <taxon>Dikarya</taxon>
        <taxon>Basidiomycota</taxon>
        <taxon>Agaricomycotina</taxon>
        <taxon>Agaricomycetes</taxon>
        <taxon>Polyporales</taxon>
        <taxon>Steccherinaceae</taxon>
        <taxon>Steccherinum</taxon>
    </lineage>
</organism>
<comment type="caution">
    <text evidence="5">The sequence shown here is derived from an EMBL/GenBank/DDBJ whole genome shotgun (WGS) entry which is preliminary data.</text>
</comment>
<reference evidence="5 6" key="1">
    <citation type="submission" date="2018-11" db="EMBL/GenBank/DDBJ databases">
        <title>Genome assembly of Steccherinum ochraceum LE-BIN_3174, the white-rot fungus of the Steccherinaceae family (The Residual Polyporoid clade, Polyporales, Basidiomycota).</title>
        <authorList>
            <person name="Fedorova T.V."/>
            <person name="Glazunova O.A."/>
            <person name="Landesman E.O."/>
            <person name="Moiseenko K.V."/>
            <person name="Psurtseva N.V."/>
            <person name="Savinova O.S."/>
            <person name="Shakhova N.V."/>
            <person name="Tyazhelova T.V."/>
            <person name="Vasina D.V."/>
        </authorList>
    </citation>
    <scope>NUCLEOTIDE SEQUENCE [LARGE SCALE GENOMIC DNA]</scope>
    <source>
        <strain evidence="5 6">LE-BIN_3174</strain>
    </source>
</reference>
<dbReference type="Proteomes" id="UP000292702">
    <property type="component" value="Unassembled WGS sequence"/>
</dbReference>
<dbReference type="GO" id="GO:0005681">
    <property type="term" value="C:spliceosomal complex"/>
    <property type="evidence" value="ECO:0007669"/>
    <property type="project" value="TreeGrafter"/>
</dbReference>